<reference evidence="1 2" key="1">
    <citation type="submission" date="2018-08" db="EMBL/GenBank/DDBJ databases">
        <title>Aeromicrobium sp. M2KJ-4, whole genome shotgun sequence.</title>
        <authorList>
            <person name="Tuo L."/>
        </authorList>
    </citation>
    <scope>NUCLEOTIDE SEQUENCE [LARGE SCALE GENOMIC DNA]</scope>
    <source>
        <strain evidence="1 2">M2KJ-4</strain>
    </source>
</reference>
<dbReference type="OrthoDB" id="4772768at2"/>
<gene>
    <name evidence="1" type="ORF">DX116_09075</name>
</gene>
<dbReference type="RefSeq" id="WP_119703776.1">
    <property type="nucleotide sequence ID" value="NZ_JBHSOI010000001.1"/>
</dbReference>
<dbReference type="AlphaFoldDB" id="A0A371PDE7"/>
<evidence type="ECO:0000313" key="2">
    <source>
        <dbReference type="Proteomes" id="UP000265581"/>
    </source>
</evidence>
<protein>
    <submittedName>
        <fullName evidence="1">Uncharacterized protein</fullName>
    </submittedName>
</protein>
<name>A0A371PDE7_9ACTN</name>
<accession>A0A371PDE7</accession>
<dbReference type="Proteomes" id="UP000265581">
    <property type="component" value="Unassembled WGS sequence"/>
</dbReference>
<sequence length="290" mass="30650">MSVTECLTCDRPSPSGFLCTKCIAVLRGSLESVPFYMPALREAVARQVQFGPQAGGSHGRPLVFNVDASNLLAELTSYLTGVAGAVADRAGEPVRFLSAVAAARYLLGKVDRLNTFRGIGELHVVLGGHVADVVKLVDVPVQPIYLGVCGATSCADDVPSGPCDAVLWASPTETTTRCKVCGASHAVETRKAEITDRVWVHLQDRVMTATDAADALLAAGLITGDPARVVDKIRKLARSTPSPIPGADPTPARLTPRLYRTVLGHARPAYRVGDVLELLTKTSRKTKTGA</sequence>
<proteinExistence type="predicted"/>
<comment type="caution">
    <text evidence="1">The sequence shown here is derived from an EMBL/GenBank/DDBJ whole genome shotgun (WGS) entry which is preliminary data.</text>
</comment>
<keyword evidence="2" id="KW-1185">Reference proteome</keyword>
<dbReference type="EMBL" id="QUBR01000001">
    <property type="protein sequence ID" value="REK73666.1"/>
    <property type="molecule type" value="Genomic_DNA"/>
</dbReference>
<organism evidence="1 2">
    <name type="scientific">Aeromicrobium endophyticum</name>
    <dbReference type="NCBI Taxonomy" id="2292704"/>
    <lineage>
        <taxon>Bacteria</taxon>
        <taxon>Bacillati</taxon>
        <taxon>Actinomycetota</taxon>
        <taxon>Actinomycetes</taxon>
        <taxon>Propionibacteriales</taxon>
        <taxon>Nocardioidaceae</taxon>
        <taxon>Aeromicrobium</taxon>
    </lineage>
</organism>
<evidence type="ECO:0000313" key="1">
    <source>
        <dbReference type="EMBL" id="REK73666.1"/>
    </source>
</evidence>